<dbReference type="OrthoDB" id="9088658at2"/>
<protein>
    <recommendedName>
        <fullName evidence="1">ABC-three component systems C-terminal domain-containing protein</fullName>
    </recommendedName>
</protein>
<dbReference type="AlphaFoldDB" id="A0A1G7ZEZ8"/>
<dbReference type="InterPro" id="IPR046911">
    <property type="entry name" value="ABC-3C_CTD9"/>
</dbReference>
<evidence type="ECO:0000313" key="2">
    <source>
        <dbReference type="EMBL" id="SDH06680.1"/>
    </source>
</evidence>
<organism evidence="2 3">
    <name type="scientific">Flavobacterium omnivorum</name>
    <dbReference type="NCBI Taxonomy" id="178355"/>
    <lineage>
        <taxon>Bacteria</taxon>
        <taxon>Pseudomonadati</taxon>
        <taxon>Bacteroidota</taxon>
        <taxon>Flavobacteriia</taxon>
        <taxon>Flavobacteriales</taxon>
        <taxon>Flavobacteriaceae</taxon>
        <taxon>Flavobacterium</taxon>
    </lineage>
</organism>
<keyword evidence="3" id="KW-1185">Reference proteome</keyword>
<dbReference type="Proteomes" id="UP000199274">
    <property type="component" value="Unassembled WGS sequence"/>
</dbReference>
<dbReference type="RefSeq" id="WP_091256140.1">
    <property type="nucleotide sequence ID" value="NZ_FNDB01000004.1"/>
</dbReference>
<gene>
    <name evidence="2" type="ORF">SAMN04488062_10423</name>
</gene>
<evidence type="ECO:0000313" key="3">
    <source>
        <dbReference type="Proteomes" id="UP000199274"/>
    </source>
</evidence>
<reference evidence="3" key="1">
    <citation type="submission" date="2016-10" db="EMBL/GenBank/DDBJ databases">
        <authorList>
            <person name="Varghese N."/>
            <person name="Submissions S."/>
        </authorList>
    </citation>
    <scope>NUCLEOTIDE SEQUENCE [LARGE SCALE GENOMIC DNA]</scope>
    <source>
        <strain evidence="3">CGMCC 1.2747</strain>
    </source>
</reference>
<dbReference type="STRING" id="178355.SAMN04488062_10423"/>
<proteinExistence type="predicted"/>
<sequence length="196" mass="22661">MPKDEILNDVTQSENVLENGDLAGRDINKPTYNIGRITFGGQSQLEKLYDRLEKEKNESAIFSEIVDELLHFKNNADDKGFIGLEKKLENGNRLNYLHFAETSKEKFAKKLLKNEHSETAQLIYAFLLAKVYSSYQTNVYPRISEGLSEEFINQLVTEYIIKPLEDILGNNLLRIYDDEINGMIYFLTGNCHIKWN</sequence>
<feature type="domain" description="ABC-three component systems C-terminal" evidence="1">
    <location>
        <begin position="83"/>
        <end position="195"/>
    </location>
</feature>
<name>A0A1G7ZEZ8_9FLAO</name>
<dbReference type="EMBL" id="FNDB01000004">
    <property type="protein sequence ID" value="SDH06680.1"/>
    <property type="molecule type" value="Genomic_DNA"/>
</dbReference>
<accession>A0A1G7ZEZ8</accession>
<dbReference type="Pfam" id="PF20285">
    <property type="entry name" value="CTD9"/>
    <property type="match status" value="1"/>
</dbReference>
<evidence type="ECO:0000259" key="1">
    <source>
        <dbReference type="Pfam" id="PF20285"/>
    </source>
</evidence>